<feature type="transmembrane region" description="Helical" evidence="8">
    <location>
        <begin position="256"/>
        <end position="274"/>
    </location>
</feature>
<dbReference type="InterPro" id="IPR050173">
    <property type="entry name" value="ABC_transporter_C-like"/>
</dbReference>
<dbReference type="SMART" id="SM00382">
    <property type="entry name" value="AAA"/>
    <property type="match status" value="1"/>
</dbReference>
<proteinExistence type="predicted"/>
<evidence type="ECO:0000313" key="12">
    <source>
        <dbReference type="Proteomes" id="UP001162164"/>
    </source>
</evidence>
<keyword evidence="3 8" id="KW-0812">Transmembrane</keyword>
<dbReference type="InterPro" id="IPR017871">
    <property type="entry name" value="ABC_transporter-like_CS"/>
</dbReference>
<dbReference type="InterPro" id="IPR011527">
    <property type="entry name" value="ABC1_TM_dom"/>
</dbReference>
<dbReference type="Gene3D" id="3.40.50.300">
    <property type="entry name" value="P-loop containing nucleotide triphosphate hydrolases"/>
    <property type="match status" value="2"/>
</dbReference>
<evidence type="ECO:0000313" key="11">
    <source>
        <dbReference type="EMBL" id="KAJ8978759.1"/>
    </source>
</evidence>
<feature type="transmembrane region" description="Helical" evidence="8">
    <location>
        <begin position="663"/>
        <end position="682"/>
    </location>
</feature>
<evidence type="ECO:0000256" key="7">
    <source>
        <dbReference type="ARBA" id="ARBA00023136"/>
    </source>
</evidence>
<evidence type="ECO:0000256" key="6">
    <source>
        <dbReference type="ARBA" id="ARBA00022989"/>
    </source>
</evidence>
<sequence length="763" mass="87782">MEHFKEHLRAGLDSARRFQNSKKSYLLLHFLSWDNNYYKKRENEHSQNGGYSYTGSLFRKAYKKDLEEEDLYAVVESCKSKKCGDKAERQWTMQFKDDKTPSIYRLMWNRFGCRYLFLGVVNMTWKILNSIMEPYAISSLIACFKSEKRNMHDIYFYAVMVMLLNIFHFVYIHNYILSIQQLAIEIKTAFSSLIYRKALKLTPSAMSKISLGNIVTLITKDVYAFQMSIWMVNDTWIGIVQTCTICYLLYSKIGPVSFIGIGVLFSIIPVQIYIGKHISRLRLIVGKKTDQRLQTTQETLSTIRIIKMYTWERFFNDKVTAARIEEINKMLIAFYLKVFLVVVGVLCSRIGFYVLVIAYTWTGHIANTELIFLYSCHLRYTLGVVIPFGMGRAAELYSSIVRINKVIQAEELPPKKGTDEPTLKPLIELKEAMVHINEHVILRNVTFRTDSGLTLVTGTVGSGKSSLLKTMLQDYPLTSGYNEVVRVCALQYDFSLFDKGDETIVSDRGLNMSKGQQARVNLARAIYKDSEIYLLDDSLTALDAHVQDYIFNECIKNYLKDKICILVTQTASHIQEADNVVIMDKAEIKSVGKPNEKIIHEVEELVCKDDNLEKEVIDDEDEEKEEEKGEETKLLEAEQITKKKVYSEVKKQGEVEFATYKKYLVFGGGICLMLFNLVLFGVTQGTESYSDQVDLRQISMDLSSNFTVNNTFNATQEQSNMVLEAQTREKFTFNLYSIMVLVSTAVGLIKTYTLFDFLQESIY</sequence>
<feature type="transmembrane region" description="Helical" evidence="8">
    <location>
        <begin position="154"/>
        <end position="172"/>
    </location>
</feature>
<comment type="caution">
    <text evidence="11">The sequence shown here is derived from an EMBL/GenBank/DDBJ whole genome shotgun (WGS) entry which is preliminary data.</text>
</comment>
<dbReference type="PROSITE" id="PS50929">
    <property type="entry name" value="ABC_TM1F"/>
    <property type="match status" value="1"/>
</dbReference>
<dbReference type="InterPro" id="IPR044746">
    <property type="entry name" value="ABCC_6TM_D1"/>
</dbReference>
<keyword evidence="7 8" id="KW-0472">Membrane</keyword>
<evidence type="ECO:0000256" key="2">
    <source>
        <dbReference type="ARBA" id="ARBA00022448"/>
    </source>
</evidence>
<dbReference type="Proteomes" id="UP001162164">
    <property type="component" value="Unassembled WGS sequence"/>
</dbReference>
<feature type="transmembrane region" description="Helical" evidence="8">
    <location>
        <begin position="111"/>
        <end position="128"/>
    </location>
</feature>
<name>A0ABQ9JM80_9CUCU</name>
<dbReference type="SUPFAM" id="SSF90123">
    <property type="entry name" value="ABC transporter transmembrane region"/>
    <property type="match status" value="1"/>
</dbReference>
<evidence type="ECO:0000256" key="3">
    <source>
        <dbReference type="ARBA" id="ARBA00022692"/>
    </source>
</evidence>
<dbReference type="PANTHER" id="PTHR24223">
    <property type="entry name" value="ATP-BINDING CASSETTE SUB-FAMILY C"/>
    <property type="match status" value="1"/>
</dbReference>
<dbReference type="SUPFAM" id="SSF52540">
    <property type="entry name" value="P-loop containing nucleoside triphosphate hydrolases"/>
    <property type="match status" value="1"/>
</dbReference>
<keyword evidence="5" id="KW-0067">ATP-binding</keyword>
<evidence type="ECO:0000259" key="9">
    <source>
        <dbReference type="PROSITE" id="PS50893"/>
    </source>
</evidence>
<keyword evidence="6 8" id="KW-1133">Transmembrane helix</keyword>
<evidence type="ECO:0008006" key="13">
    <source>
        <dbReference type="Google" id="ProtNLM"/>
    </source>
</evidence>
<accession>A0ABQ9JM80</accession>
<dbReference type="PANTHER" id="PTHR24223:SF448">
    <property type="entry name" value="FI20146P1-RELATED"/>
    <property type="match status" value="1"/>
</dbReference>
<comment type="subcellular location">
    <subcellularLocation>
        <location evidence="1">Membrane</location>
        <topology evidence="1">Multi-pass membrane protein</topology>
    </subcellularLocation>
</comment>
<evidence type="ECO:0000256" key="4">
    <source>
        <dbReference type="ARBA" id="ARBA00022741"/>
    </source>
</evidence>
<evidence type="ECO:0000259" key="10">
    <source>
        <dbReference type="PROSITE" id="PS50929"/>
    </source>
</evidence>
<protein>
    <recommendedName>
        <fullName evidence="13">Multidrug resistance-associated protein lethal(2)03659</fullName>
    </recommendedName>
</protein>
<dbReference type="InterPro" id="IPR003439">
    <property type="entry name" value="ABC_transporter-like_ATP-bd"/>
</dbReference>
<gene>
    <name evidence="11" type="ORF">NQ317_017482</name>
</gene>
<feature type="domain" description="ABC transporter" evidence="9">
    <location>
        <begin position="322"/>
        <end position="610"/>
    </location>
</feature>
<dbReference type="Gene3D" id="1.20.1560.10">
    <property type="entry name" value="ABC transporter type 1, transmembrane domain"/>
    <property type="match status" value="1"/>
</dbReference>
<dbReference type="EMBL" id="JAPWTJ010000404">
    <property type="protein sequence ID" value="KAJ8978759.1"/>
    <property type="molecule type" value="Genomic_DNA"/>
</dbReference>
<dbReference type="InterPro" id="IPR027417">
    <property type="entry name" value="P-loop_NTPase"/>
</dbReference>
<feature type="transmembrane region" description="Helical" evidence="8">
    <location>
        <begin position="229"/>
        <end position="250"/>
    </location>
</feature>
<keyword evidence="12" id="KW-1185">Reference proteome</keyword>
<dbReference type="PROSITE" id="PS50893">
    <property type="entry name" value="ABC_TRANSPORTER_2"/>
    <property type="match status" value="1"/>
</dbReference>
<feature type="domain" description="ABC transmembrane type-1" evidence="10">
    <location>
        <begin position="130"/>
        <end position="361"/>
    </location>
</feature>
<dbReference type="Pfam" id="PF00664">
    <property type="entry name" value="ABC_membrane"/>
    <property type="match status" value="1"/>
</dbReference>
<keyword evidence="4" id="KW-0547">Nucleotide-binding</keyword>
<dbReference type="InterPro" id="IPR003593">
    <property type="entry name" value="AAA+_ATPase"/>
</dbReference>
<dbReference type="PROSITE" id="PS00211">
    <property type="entry name" value="ABC_TRANSPORTER_1"/>
    <property type="match status" value="1"/>
</dbReference>
<organism evidence="11 12">
    <name type="scientific">Molorchus minor</name>
    <dbReference type="NCBI Taxonomy" id="1323400"/>
    <lineage>
        <taxon>Eukaryota</taxon>
        <taxon>Metazoa</taxon>
        <taxon>Ecdysozoa</taxon>
        <taxon>Arthropoda</taxon>
        <taxon>Hexapoda</taxon>
        <taxon>Insecta</taxon>
        <taxon>Pterygota</taxon>
        <taxon>Neoptera</taxon>
        <taxon>Endopterygota</taxon>
        <taxon>Coleoptera</taxon>
        <taxon>Polyphaga</taxon>
        <taxon>Cucujiformia</taxon>
        <taxon>Chrysomeloidea</taxon>
        <taxon>Cerambycidae</taxon>
        <taxon>Lamiinae</taxon>
        <taxon>Monochamini</taxon>
        <taxon>Molorchus</taxon>
    </lineage>
</organism>
<reference evidence="11" key="1">
    <citation type="journal article" date="2023" name="Insect Mol. Biol.">
        <title>Genome sequencing provides insights into the evolution of gene families encoding plant cell wall-degrading enzymes in longhorned beetles.</title>
        <authorList>
            <person name="Shin N.R."/>
            <person name="Okamura Y."/>
            <person name="Kirsch R."/>
            <person name="Pauchet Y."/>
        </authorList>
    </citation>
    <scope>NUCLEOTIDE SEQUENCE</scope>
    <source>
        <strain evidence="11">MMC_N1</strain>
    </source>
</reference>
<evidence type="ECO:0000256" key="8">
    <source>
        <dbReference type="SAM" id="Phobius"/>
    </source>
</evidence>
<feature type="transmembrane region" description="Helical" evidence="8">
    <location>
        <begin position="334"/>
        <end position="359"/>
    </location>
</feature>
<feature type="transmembrane region" description="Helical" evidence="8">
    <location>
        <begin position="733"/>
        <end position="755"/>
    </location>
</feature>
<evidence type="ECO:0000256" key="5">
    <source>
        <dbReference type="ARBA" id="ARBA00022840"/>
    </source>
</evidence>
<dbReference type="InterPro" id="IPR036640">
    <property type="entry name" value="ABC1_TM_sf"/>
</dbReference>
<dbReference type="CDD" id="cd18579">
    <property type="entry name" value="ABC_6TM_ABCC_D1"/>
    <property type="match status" value="1"/>
</dbReference>
<evidence type="ECO:0000256" key="1">
    <source>
        <dbReference type="ARBA" id="ARBA00004141"/>
    </source>
</evidence>
<keyword evidence="2" id="KW-0813">Transport</keyword>